<protein>
    <recommendedName>
        <fullName evidence="3">DUF4901 domain-containing protein</fullName>
    </recommendedName>
</protein>
<gene>
    <name evidence="1" type="ORF">ABID52_001781</name>
</gene>
<evidence type="ECO:0000313" key="1">
    <source>
        <dbReference type="EMBL" id="MET3728200.1"/>
    </source>
</evidence>
<sequence>MDSRIQAFVDQAKTTFGLGNYYLHQHSLWRDVNHFNETSYTLCLEWFPNGTESDEDGSNPEGTAVIEYNVNTGKLKNAIFVMGETYAQDGITFNGETEDVIKWIELETGLTYIEQFQIHNVTENEIECRAIIDGIPVSPAGYIEVKWNDNRELTFFSVHGEFPIGNQVLRETYNLSLEEAKYIAKEQVKRLEYPSFEHKSLYAVYAVEEIYIRNKDLTTKPFEMFQDGGTSRKVNHILNWDEPISGGFFERKEIDLQEEITVDEAFSCTPSPTTLPITEEDEKKCVEAVERLLRQEYPEDSGIWRVTTLHRDKKFLVATLRTNQHETRVFERKLSVFLDPHSMDVVNYIDNQFMLEMYDSFEELGDVTVTQDEAYEKLKGLFELKSFYVYDDEEKQYILCGKLDCHHGVNAETGEVVLLNDLG</sequence>
<reference evidence="1 2" key="1">
    <citation type="submission" date="2024-06" db="EMBL/GenBank/DDBJ databases">
        <title>Genomic Encyclopedia of Type Strains, Phase IV (KMG-IV): sequencing the most valuable type-strain genomes for metagenomic binning, comparative biology and taxonomic classification.</title>
        <authorList>
            <person name="Goeker M."/>
        </authorList>
    </citation>
    <scope>NUCLEOTIDE SEQUENCE [LARGE SCALE GENOMIC DNA]</scope>
    <source>
        <strain evidence="1 2">DSM 100124</strain>
    </source>
</reference>
<dbReference type="Proteomes" id="UP001549097">
    <property type="component" value="Unassembled WGS sequence"/>
</dbReference>
<name>A0ABV2LHZ1_9BACL</name>
<evidence type="ECO:0000313" key="2">
    <source>
        <dbReference type="Proteomes" id="UP001549097"/>
    </source>
</evidence>
<accession>A0ABV2LHZ1</accession>
<evidence type="ECO:0008006" key="3">
    <source>
        <dbReference type="Google" id="ProtNLM"/>
    </source>
</evidence>
<dbReference type="RefSeq" id="WP_198767476.1">
    <property type="nucleotide sequence ID" value="NZ_JAEACF010000001.1"/>
</dbReference>
<organism evidence="1 2">
    <name type="scientific">Fictibacillus halophilus</name>
    <dbReference type="NCBI Taxonomy" id="1610490"/>
    <lineage>
        <taxon>Bacteria</taxon>
        <taxon>Bacillati</taxon>
        <taxon>Bacillota</taxon>
        <taxon>Bacilli</taxon>
        <taxon>Bacillales</taxon>
        <taxon>Fictibacillaceae</taxon>
        <taxon>Fictibacillus</taxon>
    </lineage>
</organism>
<proteinExistence type="predicted"/>
<keyword evidence="2" id="KW-1185">Reference proteome</keyword>
<comment type="caution">
    <text evidence="1">The sequence shown here is derived from an EMBL/GenBank/DDBJ whole genome shotgun (WGS) entry which is preliminary data.</text>
</comment>
<dbReference type="EMBL" id="JBEPMP010000001">
    <property type="protein sequence ID" value="MET3728200.1"/>
    <property type="molecule type" value="Genomic_DNA"/>
</dbReference>